<dbReference type="Proteomes" id="UP000564644">
    <property type="component" value="Unassembled WGS sequence"/>
</dbReference>
<evidence type="ECO:0000256" key="4">
    <source>
        <dbReference type="ARBA" id="ARBA00022503"/>
    </source>
</evidence>
<organism evidence="14 15">
    <name type="scientific">Cohnella zeiphila</name>
    <dbReference type="NCBI Taxonomy" id="2761120"/>
    <lineage>
        <taxon>Bacteria</taxon>
        <taxon>Bacillati</taxon>
        <taxon>Bacillota</taxon>
        <taxon>Bacilli</taxon>
        <taxon>Bacillales</taxon>
        <taxon>Paenibacillaceae</taxon>
        <taxon>Cohnella</taxon>
    </lineage>
</organism>
<dbReference type="Gene3D" id="3.40.800.10">
    <property type="entry name" value="Ureohydrolase domain"/>
    <property type="match status" value="1"/>
</dbReference>
<name>A0A7X0VXD0_9BACL</name>
<dbReference type="PANTHER" id="PTHR43782">
    <property type="entry name" value="ARGINASE"/>
    <property type="match status" value="1"/>
</dbReference>
<evidence type="ECO:0000256" key="5">
    <source>
        <dbReference type="ARBA" id="ARBA00022723"/>
    </source>
</evidence>
<reference evidence="14 15" key="1">
    <citation type="submission" date="2020-08" db="EMBL/GenBank/DDBJ databases">
        <title>Cohnella phylogeny.</title>
        <authorList>
            <person name="Dunlap C."/>
        </authorList>
    </citation>
    <scope>NUCLEOTIDE SEQUENCE [LARGE SCALE GENOMIC DNA]</scope>
    <source>
        <strain evidence="14 15">CBP 2801</strain>
    </source>
</reference>
<dbReference type="GO" id="GO:0030145">
    <property type="term" value="F:manganese ion binding"/>
    <property type="evidence" value="ECO:0007669"/>
    <property type="project" value="TreeGrafter"/>
</dbReference>
<comment type="similarity">
    <text evidence="11 12">Belongs to the arginase family.</text>
</comment>
<dbReference type="SUPFAM" id="SSF52768">
    <property type="entry name" value="Arginase/deacetylase"/>
    <property type="match status" value="1"/>
</dbReference>
<evidence type="ECO:0000313" key="15">
    <source>
        <dbReference type="Proteomes" id="UP000564644"/>
    </source>
</evidence>
<dbReference type="RefSeq" id="WP_185129467.1">
    <property type="nucleotide sequence ID" value="NZ_JACJVO010000015.1"/>
</dbReference>
<comment type="cofactor">
    <cofactor evidence="10 13">
        <name>Mn(2+)</name>
        <dbReference type="ChEBI" id="CHEBI:29035"/>
    </cofactor>
    <text evidence="10 13">Binds 2 manganese ions per subunit.</text>
</comment>
<dbReference type="GO" id="GO:0006525">
    <property type="term" value="P:arginine metabolic process"/>
    <property type="evidence" value="ECO:0007669"/>
    <property type="project" value="UniProtKB-KW"/>
</dbReference>
<dbReference type="InterPro" id="IPR020855">
    <property type="entry name" value="Ureohydrolase_Mn_BS"/>
</dbReference>
<gene>
    <name evidence="14" type="primary">rocF</name>
    <name evidence="14" type="ORF">H7C18_12830</name>
</gene>
<dbReference type="NCBIfam" id="TIGR01229">
    <property type="entry name" value="rocF_arginase"/>
    <property type="match status" value="1"/>
</dbReference>
<dbReference type="PIRSF" id="PIRSF036979">
    <property type="entry name" value="Arginase"/>
    <property type="match status" value="1"/>
</dbReference>
<dbReference type="AlphaFoldDB" id="A0A7X0VXD0"/>
<dbReference type="PROSITE" id="PS01053">
    <property type="entry name" value="ARGINASE_1"/>
    <property type="match status" value="1"/>
</dbReference>
<dbReference type="Pfam" id="PF00491">
    <property type="entry name" value="Arginase"/>
    <property type="match status" value="1"/>
</dbReference>
<feature type="binding site" evidence="10">
    <location>
        <position position="229"/>
    </location>
    <ligand>
        <name>Mn(2+)</name>
        <dbReference type="ChEBI" id="CHEBI:29035"/>
        <label>1</label>
    </ligand>
</feature>
<dbReference type="EMBL" id="JACJVO010000015">
    <property type="protein sequence ID" value="MBB6731798.1"/>
    <property type="molecule type" value="Genomic_DNA"/>
</dbReference>
<dbReference type="EC" id="3.5.3.1" evidence="2 9"/>
<dbReference type="PROSITE" id="PS51409">
    <property type="entry name" value="ARGINASE_2"/>
    <property type="match status" value="1"/>
</dbReference>
<feature type="binding site" evidence="10">
    <location>
        <position position="128"/>
    </location>
    <ligand>
        <name>Mn(2+)</name>
        <dbReference type="ChEBI" id="CHEBI:29035"/>
        <label>1</label>
    </ligand>
</feature>
<feature type="binding site" evidence="10">
    <location>
        <position position="227"/>
    </location>
    <ligand>
        <name>Mn(2+)</name>
        <dbReference type="ChEBI" id="CHEBI:29035"/>
        <label>1</label>
    </ligand>
</feature>
<feature type="binding site" evidence="10">
    <location>
        <position position="124"/>
    </location>
    <ligand>
        <name>Mn(2+)</name>
        <dbReference type="ChEBI" id="CHEBI:29035"/>
        <label>2</label>
    </ligand>
</feature>
<evidence type="ECO:0000256" key="3">
    <source>
        <dbReference type="ARBA" id="ARBA00018123"/>
    </source>
</evidence>
<evidence type="ECO:0000256" key="9">
    <source>
        <dbReference type="NCBIfam" id="TIGR01229"/>
    </source>
</evidence>
<dbReference type="InterPro" id="IPR006035">
    <property type="entry name" value="Ureohydrolase"/>
</dbReference>
<keyword evidence="7 10" id="KW-0464">Manganese</keyword>
<proteinExistence type="inferred from homology"/>
<comment type="catalytic activity">
    <reaction evidence="8 13">
        <text>L-arginine + H2O = urea + L-ornithine</text>
        <dbReference type="Rhea" id="RHEA:20569"/>
        <dbReference type="ChEBI" id="CHEBI:15377"/>
        <dbReference type="ChEBI" id="CHEBI:16199"/>
        <dbReference type="ChEBI" id="CHEBI:32682"/>
        <dbReference type="ChEBI" id="CHEBI:46911"/>
        <dbReference type="EC" id="3.5.3.1"/>
    </reaction>
</comment>
<keyword evidence="15" id="KW-1185">Reference proteome</keyword>
<feature type="binding site" evidence="10">
    <location>
        <position position="126"/>
    </location>
    <ligand>
        <name>Mn(2+)</name>
        <dbReference type="ChEBI" id="CHEBI:29035"/>
        <label>2</label>
    </ligand>
</feature>
<protein>
    <recommendedName>
        <fullName evidence="3 9">Arginase</fullName>
        <ecNumber evidence="2 9">3.5.3.1</ecNumber>
    </recommendedName>
</protein>
<comment type="pathway">
    <text evidence="1">Nitrogen metabolism; urea cycle; L-ornithine and urea from L-arginine: step 1/1.</text>
</comment>
<dbReference type="InterPro" id="IPR023696">
    <property type="entry name" value="Ureohydrolase_dom_sf"/>
</dbReference>
<evidence type="ECO:0000256" key="11">
    <source>
        <dbReference type="PROSITE-ProRule" id="PRU00742"/>
    </source>
</evidence>
<dbReference type="CDD" id="cd09989">
    <property type="entry name" value="Arginase"/>
    <property type="match status" value="1"/>
</dbReference>
<dbReference type="FunFam" id="3.40.800.10:FF:000012">
    <property type="entry name" value="Arginase"/>
    <property type="match status" value="1"/>
</dbReference>
<evidence type="ECO:0000256" key="1">
    <source>
        <dbReference type="ARBA" id="ARBA00005098"/>
    </source>
</evidence>
<evidence type="ECO:0000256" key="7">
    <source>
        <dbReference type="ARBA" id="ARBA00023211"/>
    </source>
</evidence>
<sequence length="300" mass="31665">MNDRRKVQVIGVPFWKGCGRRGAELGPKGVLQAGLEDLVAAAGAEWAGSVEAKPHVPSGTRAEQGPIRHLTEVRRMASAVADRVSRAHDAGCFPLVVGGDHSVAIGSLAGMTRRRRDLGVVWIDAHGDLNTERTTPSGRAHGIPLAVALGQAEWKLSALPDAAPIRPDRLVLVGTRDLDPGERELIRAEGIACLTMRDIDREGIEAVMERALAIAGRGSEGVHVSLDMDALDPIEAPGVGTPVPGGLSYREARMAMETLAASGRAVSMDLVEVNPRLDPSGRTARLAAELAAALLGRRLL</sequence>
<keyword evidence="4 13" id="KW-0056">Arginine metabolism</keyword>
<dbReference type="PRINTS" id="PR00116">
    <property type="entry name" value="ARGINASE"/>
</dbReference>
<evidence type="ECO:0000256" key="6">
    <source>
        <dbReference type="ARBA" id="ARBA00022801"/>
    </source>
</evidence>
<dbReference type="GO" id="GO:0000050">
    <property type="term" value="P:urea cycle"/>
    <property type="evidence" value="ECO:0007669"/>
    <property type="project" value="UniProtKB-UniPathway"/>
</dbReference>
<evidence type="ECO:0000256" key="13">
    <source>
        <dbReference type="RuleBase" id="RU361159"/>
    </source>
</evidence>
<comment type="caution">
    <text evidence="14">The sequence shown here is derived from an EMBL/GenBank/DDBJ whole genome shotgun (WGS) entry which is preliminary data.</text>
</comment>
<accession>A0A7X0VXD0</accession>
<evidence type="ECO:0000256" key="12">
    <source>
        <dbReference type="RuleBase" id="RU003684"/>
    </source>
</evidence>
<evidence type="ECO:0000256" key="8">
    <source>
        <dbReference type="ARBA" id="ARBA00047391"/>
    </source>
</evidence>
<dbReference type="GO" id="GO:0004053">
    <property type="term" value="F:arginase activity"/>
    <property type="evidence" value="ECO:0007669"/>
    <property type="project" value="UniProtKB-UniRule"/>
</dbReference>
<dbReference type="PANTHER" id="PTHR43782:SF3">
    <property type="entry name" value="ARGINASE"/>
    <property type="match status" value="1"/>
</dbReference>
<dbReference type="InterPro" id="IPR014033">
    <property type="entry name" value="Arginase"/>
</dbReference>
<evidence type="ECO:0000313" key="14">
    <source>
        <dbReference type="EMBL" id="MBB6731798.1"/>
    </source>
</evidence>
<evidence type="ECO:0000256" key="2">
    <source>
        <dbReference type="ARBA" id="ARBA00012168"/>
    </source>
</evidence>
<dbReference type="UniPathway" id="UPA00158">
    <property type="reaction ID" value="UER00270"/>
</dbReference>
<dbReference type="GO" id="GO:0005737">
    <property type="term" value="C:cytoplasm"/>
    <property type="evidence" value="ECO:0007669"/>
    <property type="project" value="TreeGrafter"/>
</dbReference>
<feature type="binding site" evidence="10">
    <location>
        <position position="101"/>
    </location>
    <ligand>
        <name>Mn(2+)</name>
        <dbReference type="ChEBI" id="CHEBI:29035"/>
        <label>1</label>
    </ligand>
</feature>
<keyword evidence="5 10" id="KW-0479">Metal-binding</keyword>
<keyword evidence="6 12" id="KW-0378">Hydrolase</keyword>
<evidence type="ECO:0000256" key="10">
    <source>
        <dbReference type="PIRSR" id="PIRSR036979-1"/>
    </source>
</evidence>